<dbReference type="NCBIfam" id="TIGR03827">
    <property type="entry name" value="GNAT_ablB"/>
    <property type="match status" value="1"/>
</dbReference>
<protein>
    <submittedName>
        <fullName evidence="2">Beta-lysine acetyltransferase</fullName>
    </submittedName>
</protein>
<dbReference type="OrthoDB" id="9790652at2"/>
<name>A0A0B5Q7M1_CLOBE</name>
<dbReference type="AlphaFoldDB" id="A0A0B5Q7M1"/>
<dbReference type="Gene3D" id="3.40.630.30">
    <property type="match status" value="1"/>
</dbReference>
<evidence type="ECO:0000313" key="3">
    <source>
        <dbReference type="Proteomes" id="UP000031866"/>
    </source>
</evidence>
<dbReference type="EMBL" id="CP010086">
    <property type="protein sequence ID" value="AJG98164.1"/>
    <property type="molecule type" value="Genomic_DNA"/>
</dbReference>
<dbReference type="Pfam" id="PF00583">
    <property type="entry name" value="Acetyltransf_1"/>
    <property type="match status" value="1"/>
</dbReference>
<dbReference type="InterPro" id="IPR022525">
    <property type="entry name" value="GNAT_AblB"/>
</dbReference>
<feature type="domain" description="N-acetyltransferase" evidence="1">
    <location>
        <begin position="133"/>
        <end position="284"/>
    </location>
</feature>
<evidence type="ECO:0000259" key="1">
    <source>
        <dbReference type="PROSITE" id="PS51186"/>
    </source>
</evidence>
<dbReference type="KEGG" id="cbei:LF65_01557"/>
<dbReference type="SUPFAM" id="SSF55729">
    <property type="entry name" value="Acyl-CoA N-acyltransferases (Nat)"/>
    <property type="match status" value="1"/>
</dbReference>
<dbReference type="GO" id="GO:0008080">
    <property type="term" value="F:N-acetyltransferase activity"/>
    <property type="evidence" value="ECO:0007669"/>
    <property type="project" value="InterPro"/>
</dbReference>
<sequence length="288" mass="33068">MRASRCELNNTFYAKIDRTKILVDLPNKRIKIIDFNAISMQNLKRIIHFASKQHLSKIICNCDTKSFETFINAGFNSEGKINGYFKGNDAFCMSYFINSDRKVCSNFARKELLIKECQNVRNTYAHQKNNLGYLIRNANKNDIKEMINLFSTVFLTYQSPIYDEEYLKQTMNDKVLYKVAVYNGKIISIASADMNKENLNAEITDCATHPSYRGIGILSNIIYSLESDLKTKGFLCLYSLSRSINPSINFVLSKHNYNFAGRLVNNCNICGTFEDMNLWVKNINSTSI</sequence>
<proteinExistence type="predicted"/>
<dbReference type="InterPro" id="IPR000182">
    <property type="entry name" value="GNAT_dom"/>
</dbReference>
<accession>A0A0B5Q7M1</accession>
<dbReference type="RefSeq" id="WP_041895354.1">
    <property type="nucleotide sequence ID" value="NZ_CP010086.2"/>
</dbReference>
<dbReference type="PROSITE" id="PS51186">
    <property type="entry name" value="GNAT"/>
    <property type="match status" value="1"/>
</dbReference>
<keyword evidence="2" id="KW-0808">Transferase</keyword>
<gene>
    <name evidence="2" type="ORF">LF65_01557</name>
</gene>
<dbReference type="CDD" id="cd04301">
    <property type="entry name" value="NAT_SF"/>
    <property type="match status" value="1"/>
</dbReference>
<reference evidence="3" key="1">
    <citation type="submission" date="2014-12" db="EMBL/GenBank/DDBJ databases">
        <title>Genome sequence of Clostridium beijerinckii strain 59B.</title>
        <authorList>
            <person name="Little G.T."/>
            <person name="Minton N.P."/>
        </authorList>
    </citation>
    <scope>NUCLEOTIDE SEQUENCE [LARGE SCALE GENOMIC DNA]</scope>
    <source>
        <strain evidence="3">59B</strain>
    </source>
</reference>
<dbReference type="InterPro" id="IPR016181">
    <property type="entry name" value="Acyl_CoA_acyltransferase"/>
</dbReference>
<dbReference type="Proteomes" id="UP000031866">
    <property type="component" value="Chromosome"/>
</dbReference>
<evidence type="ECO:0000313" key="2">
    <source>
        <dbReference type="EMBL" id="AJG98164.1"/>
    </source>
</evidence>
<organism evidence="2 3">
    <name type="scientific">Clostridium beijerinckii</name>
    <name type="common">Clostridium MP</name>
    <dbReference type="NCBI Taxonomy" id="1520"/>
    <lineage>
        <taxon>Bacteria</taxon>
        <taxon>Bacillati</taxon>
        <taxon>Bacillota</taxon>
        <taxon>Clostridia</taxon>
        <taxon>Eubacteriales</taxon>
        <taxon>Clostridiaceae</taxon>
        <taxon>Clostridium</taxon>
    </lineage>
</organism>
<dbReference type="STRING" id="1520.LF65_01557"/>